<dbReference type="RefSeq" id="WP_091233084.1">
    <property type="nucleotide sequence ID" value="NZ_FMKA01000009.1"/>
</dbReference>
<protein>
    <recommendedName>
        <fullName evidence="4">DUF2975 domain-containing protein</fullName>
    </recommendedName>
</protein>
<feature type="transmembrane region" description="Helical" evidence="1">
    <location>
        <begin position="52"/>
        <end position="71"/>
    </location>
</feature>
<name>A0A1D3TTA3_9FIRM</name>
<dbReference type="Proteomes" id="UP000199315">
    <property type="component" value="Unassembled WGS sequence"/>
</dbReference>
<feature type="transmembrane region" description="Helical" evidence="1">
    <location>
        <begin position="119"/>
        <end position="141"/>
    </location>
</feature>
<keyword evidence="1" id="KW-1133">Transmembrane helix</keyword>
<dbReference type="OrthoDB" id="2680554at2"/>
<feature type="transmembrane region" description="Helical" evidence="1">
    <location>
        <begin position="92"/>
        <end position="113"/>
    </location>
</feature>
<dbReference type="InterPro" id="IPR021354">
    <property type="entry name" value="DUF2975"/>
</dbReference>
<accession>A0A1D3TTA3</accession>
<reference evidence="2 3" key="1">
    <citation type="submission" date="2016-09" db="EMBL/GenBank/DDBJ databases">
        <authorList>
            <person name="Capua I."/>
            <person name="De Benedictis P."/>
            <person name="Joannis T."/>
            <person name="Lombin L.H."/>
            <person name="Cattoli G."/>
        </authorList>
    </citation>
    <scope>NUCLEOTIDE SEQUENCE [LARGE SCALE GENOMIC DNA]</scope>
    <source>
        <strain evidence="2 3">GluBS11</strain>
    </source>
</reference>
<evidence type="ECO:0008006" key="4">
    <source>
        <dbReference type="Google" id="ProtNLM"/>
    </source>
</evidence>
<organism evidence="2 3">
    <name type="scientific">Anaerobium acetethylicum</name>
    <dbReference type="NCBI Taxonomy" id="1619234"/>
    <lineage>
        <taxon>Bacteria</taxon>
        <taxon>Bacillati</taxon>
        <taxon>Bacillota</taxon>
        <taxon>Clostridia</taxon>
        <taxon>Lachnospirales</taxon>
        <taxon>Lachnospiraceae</taxon>
        <taxon>Anaerobium</taxon>
    </lineage>
</organism>
<feature type="transmembrane region" description="Helical" evidence="1">
    <location>
        <begin position="12"/>
        <end position="32"/>
    </location>
</feature>
<evidence type="ECO:0000313" key="3">
    <source>
        <dbReference type="Proteomes" id="UP000199315"/>
    </source>
</evidence>
<dbReference type="STRING" id="1619234.SAMN05421730_100935"/>
<dbReference type="Pfam" id="PF11188">
    <property type="entry name" value="DUF2975"/>
    <property type="match status" value="1"/>
</dbReference>
<proteinExistence type="predicted"/>
<keyword evidence="3" id="KW-1185">Reference proteome</keyword>
<sequence>MNQMSLAKWLKVITIGVGVCGLIFYFGIVPYLGSGLAEQNPELAHAFWPWMVFIWLTGVICYIALFDFWQICCEIGADNSFSEKNALKLKRISQLAAGDSALFFAGNILFLLLDMNHPGIVLLSLLLVFAGIAVAILSAALSHLVLKACDIQDENNLTI</sequence>
<keyword evidence="1" id="KW-0812">Transmembrane</keyword>
<keyword evidence="1" id="KW-0472">Membrane</keyword>
<evidence type="ECO:0000256" key="1">
    <source>
        <dbReference type="SAM" id="Phobius"/>
    </source>
</evidence>
<dbReference type="EMBL" id="FMKA01000009">
    <property type="protein sequence ID" value="SCP97213.1"/>
    <property type="molecule type" value="Genomic_DNA"/>
</dbReference>
<evidence type="ECO:0000313" key="2">
    <source>
        <dbReference type="EMBL" id="SCP97213.1"/>
    </source>
</evidence>
<gene>
    <name evidence="2" type="ORF">SAMN05421730_100935</name>
</gene>
<dbReference type="AlphaFoldDB" id="A0A1D3TTA3"/>